<evidence type="ECO:0000256" key="3">
    <source>
        <dbReference type="ARBA" id="ARBA00023295"/>
    </source>
</evidence>
<dbReference type="InterPro" id="IPR008979">
    <property type="entry name" value="Galactose-bd-like_sf"/>
</dbReference>
<keyword evidence="3 4" id="KW-0326">Glycosidase</keyword>
<sequence length="581" mass="65901">MKTRTGSAIFAFFLLLALQSNAQGFLKAKGKIIVNSKGEKVILRGMGIGGWMLQEGYMFRLSHLGQQYRIKEKIKELVGEEKTKQFYNEWLQNHTTKTDIDSMAAWGFNSIRLPMHYNLYTLPVEAEPVAGKNTWLEKGFQMTDDLLKWCAANKIYLILDLHATPGGQGNDLPISDRDPSKPLLWQSEANREKMIALWKKLAARYAKEEWIGGYDIINEPNYGFEDPKDTRGTSETKNVPLQQLMTDITKAIREVDKKHIIIIEGNGFGNNYNGITPTWDDNLVMSFHKYGNFNNTGSISRFLELRDKFNIPLWLGESGENSNTWFTEAISLAEKNDIGWAWWQSKKMGINNPLEIKQPEGYQKFLDYTSGKGPKIPEEEAWKILQELLSNLRIQNNIYHRDVTDAMFRQVQGSGTKPFKKLVIDKPTTTIAAVDFDMGSQRVAYYDRDSSRYQYTPGVNTVGNKGNTYRNDGVDIQKDKDGPYVFSIEDGEWLHYTIEVKEAGRYRIAYTVGANEEGGSILLSNDNGMPDTAAVPVTGADKNFRKVESAGVIQLKKGVNFLKLTFGKGGFVLRDLSFTKQ</sequence>
<evidence type="ECO:0000259" key="6">
    <source>
        <dbReference type="PROSITE" id="PS51175"/>
    </source>
</evidence>
<dbReference type="Gene3D" id="2.60.120.260">
    <property type="entry name" value="Galactose-binding domain-like"/>
    <property type="match status" value="1"/>
</dbReference>
<keyword evidence="2 4" id="KW-0378">Hydrolase</keyword>
<evidence type="ECO:0000313" key="8">
    <source>
        <dbReference type="Proteomes" id="UP000753802"/>
    </source>
</evidence>
<dbReference type="InterPro" id="IPR005084">
    <property type="entry name" value="CBM6"/>
</dbReference>
<name>A0ABW9ZRG0_9BACT</name>
<protein>
    <submittedName>
        <fullName evidence="7">Cellulase family glycosylhydrolase</fullName>
    </submittedName>
</protein>
<dbReference type="InterPro" id="IPR006584">
    <property type="entry name" value="Cellulose-bd_IV"/>
</dbReference>
<dbReference type="PROSITE" id="PS51175">
    <property type="entry name" value="CBM6"/>
    <property type="match status" value="1"/>
</dbReference>
<comment type="similarity">
    <text evidence="4">Belongs to the glycosyl hydrolase 5 (cellulase A) family.</text>
</comment>
<accession>A0ABW9ZRG0</accession>
<dbReference type="Pfam" id="PF03422">
    <property type="entry name" value="CBM_6"/>
    <property type="match status" value="1"/>
</dbReference>
<dbReference type="PANTHER" id="PTHR31297:SF13">
    <property type="entry name" value="PUTATIVE-RELATED"/>
    <property type="match status" value="1"/>
</dbReference>
<feature type="signal peptide" evidence="5">
    <location>
        <begin position="1"/>
        <end position="22"/>
    </location>
</feature>
<dbReference type="Gene3D" id="3.20.20.80">
    <property type="entry name" value="Glycosidases"/>
    <property type="match status" value="1"/>
</dbReference>
<proteinExistence type="inferred from homology"/>
<reference evidence="7 8" key="1">
    <citation type="submission" date="2020-01" db="EMBL/GenBank/DDBJ databases">
        <title>Genome analysis.</title>
        <authorList>
            <person name="Wu S."/>
            <person name="Wang G."/>
        </authorList>
    </citation>
    <scope>NUCLEOTIDE SEQUENCE [LARGE SCALE GENOMIC DNA]</scope>
    <source>
        <strain evidence="7 8">SYL130</strain>
    </source>
</reference>
<evidence type="ECO:0000256" key="5">
    <source>
        <dbReference type="SAM" id="SignalP"/>
    </source>
</evidence>
<keyword evidence="8" id="KW-1185">Reference proteome</keyword>
<dbReference type="CDD" id="cd04080">
    <property type="entry name" value="CBM6_cellulase-like"/>
    <property type="match status" value="1"/>
</dbReference>
<evidence type="ECO:0000256" key="2">
    <source>
        <dbReference type="ARBA" id="ARBA00022801"/>
    </source>
</evidence>
<dbReference type="Proteomes" id="UP000753802">
    <property type="component" value="Unassembled WGS sequence"/>
</dbReference>
<evidence type="ECO:0000256" key="4">
    <source>
        <dbReference type="RuleBase" id="RU361153"/>
    </source>
</evidence>
<feature type="chain" id="PRO_5047032599" evidence="5">
    <location>
        <begin position="23"/>
        <end position="581"/>
    </location>
</feature>
<evidence type="ECO:0000313" key="7">
    <source>
        <dbReference type="EMBL" id="NCI49697.1"/>
    </source>
</evidence>
<dbReference type="SUPFAM" id="SSF49785">
    <property type="entry name" value="Galactose-binding domain-like"/>
    <property type="match status" value="1"/>
</dbReference>
<dbReference type="EMBL" id="JAACJS010000011">
    <property type="protein sequence ID" value="NCI49697.1"/>
    <property type="molecule type" value="Genomic_DNA"/>
</dbReference>
<keyword evidence="1 5" id="KW-0732">Signal</keyword>
<dbReference type="InterPro" id="IPR050386">
    <property type="entry name" value="Glycosyl_hydrolase_5"/>
</dbReference>
<dbReference type="SUPFAM" id="SSF51445">
    <property type="entry name" value="(Trans)glycosidases"/>
    <property type="match status" value="1"/>
</dbReference>
<organism evidence="7 8">
    <name type="scientific">Sediminibacterium roseum</name>
    <dbReference type="NCBI Taxonomy" id="1978412"/>
    <lineage>
        <taxon>Bacteria</taxon>
        <taxon>Pseudomonadati</taxon>
        <taxon>Bacteroidota</taxon>
        <taxon>Chitinophagia</taxon>
        <taxon>Chitinophagales</taxon>
        <taxon>Chitinophagaceae</taxon>
        <taxon>Sediminibacterium</taxon>
    </lineage>
</organism>
<dbReference type="SMART" id="SM00606">
    <property type="entry name" value="CBD_IV"/>
    <property type="match status" value="1"/>
</dbReference>
<dbReference type="InterPro" id="IPR017853">
    <property type="entry name" value="GH"/>
</dbReference>
<dbReference type="Pfam" id="PF00150">
    <property type="entry name" value="Cellulase"/>
    <property type="match status" value="1"/>
</dbReference>
<dbReference type="RefSeq" id="WP_161818007.1">
    <property type="nucleotide sequence ID" value="NZ_JAACJS010000011.1"/>
</dbReference>
<comment type="caution">
    <text evidence="7">The sequence shown here is derived from an EMBL/GenBank/DDBJ whole genome shotgun (WGS) entry which is preliminary data.</text>
</comment>
<evidence type="ECO:0000256" key="1">
    <source>
        <dbReference type="ARBA" id="ARBA00022729"/>
    </source>
</evidence>
<feature type="domain" description="CBM6" evidence="6">
    <location>
        <begin position="451"/>
        <end position="579"/>
    </location>
</feature>
<dbReference type="PANTHER" id="PTHR31297">
    <property type="entry name" value="GLUCAN ENDO-1,6-BETA-GLUCOSIDASE B"/>
    <property type="match status" value="1"/>
</dbReference>
<dbReference type="InterPro" id="IPR001547">
    <property type="entry name" value="Glyco_hydro_5"/>
</dbReference>
<gene>
    <name evidence="7" type="ORF">GWC95_07175</name>
</gene>